<proteinExistence type="predicted"/>
<organism evidence="3 4">
    <name type="scientific">Pararge aegeria aegeria</name>
    <dbReference type="NCBI Taxonomy" id="348720"/>
    <lineage>
        <taxon>Eukaryota</taxon>
        <taxon>Metazoa</taxon>
        <taxon>Ecdysozoa</taxon>
        <taxon>Arthropoda</taxon>
        <taxon>Hexapoda</taxon>
        <taxon>Insecta</taxon>
        <taxon>Pterygota</taxon>
        <taxon>Neoptera</taxon>
        <taxon>Endopterygota</taxon>
        <taxon>Lepidoptera</taxon>
        <taxon>Glossata</taxon>
        <taxon>Ditrysia</taxon>
        <taxon>Papilionoidea</taxon>
        <taxon>Nymphalidae</taxon>
        <taxon>Satyrinae</taxon>
        <taxon>Satyrini</taxon>
        <taxon>Parargina</taxon>
        <taxon>Pararge</taxon>
    </lineage>
</organism>
<comment type="caution">
    <text evidence="3">The sequence shown here is derived from an EMBL/GenBank/DDBJ whole genome shotgun (WGS) entry which is preliminary data.</text>
</comment>
<name>A0A8S4QT17_9NEOP</name>
<accession>A0A8S4QT17</accession>
<dbReference type="SMART" id="SM00355">
    <property type="entry name" value="ZnF_C2H2"/>
    <property type="match status" value="1"/>
</dbReference>
<evidence type="ECO:0000256" key="1">
    <source>
        <dbReference type="PROSITE-ProRule" id="PRU00042"/>
    </source>
</evidence>
<dbReference type="Proteomes" id="UP000838756">
    <property type="component" value="Unassembled WGS sequence"/>
</dbReference>
<dbReference type="OrthoDB" id="6938685at2759"/>
<keyword evidence="1" id="KW-0862">Zinc</keyword>
<dbReference type="EMBL" id="CAKXAJ010018801">
    <property type="protein sequence ID" value="CAH2217926.1"/>
    <property type="molecule type" value="Genomic_DNA"/>
</dbReference>
<evidence type="ECO:0000259" key="2">
    <source>
        <dbReference type="PROSITE" id="PS50157"/>
    </source>
</evidence>
<protein>
    <submittedName>
        <fullName evidence="3">Jg12311 protein</fullName>
    </submittedName>
</protein>
<evidence type="ECO:0000313" key="4">
    <source>
        <dbReference type="Proteomes" id="UP000838756"/>
    </source>
</evidence>
<dbReference type="PROSITE" id="PS00028">
    <property type="entry name" value="ZINC_FINGER_C2H2_1"/>
    <property type="match status" value="1"/>
</dbReference>
<reference evidence="3" key="1">
    <citation type="submission" date="2022-03" db="EMBL/GenBank/DDBJ databases">
        <authorList>
            <person name="Lindestad O."/>
        </authorList>
    </citation>
    <scope>NUCLEOTIDE SEQUENCE</scope>
</reference>
<feature type="domain" description="C2H2-type" evidence="2">
    <location>
        <begin position="188"/>
        <end position="215"/>
    </location>
</feature>
<dbReference type="AlphaFoldDB" id="A0A8S4QT17"/>
<keyword evidence="1" id="KW-0479">Metal-binding</keyword>
<evidence type="ECO:0000313" key="3">
    <source>
        <dbReference type="EMBL" id="CAH2217926.1"/>
    </source>
</evidence>
<dbReference type="InterPro" id="IPR013087">
    <property type="entry name" value="Znf_C2H2_type"/>
</dbReference>
<keyword evidence="4" id="KW-1185">Reference proteome</keyword>
<gene>
    <name evidence="3" type="primary">jg12311</name>
    <name evidence="3" type="ORF">PAEG_LOCUS5802</name>
</gene>
<sequence length="277" mass="31617">MPKTDAERSKAYWRKKNLNKIKKTAKSSTERLREFRAHNNKLTHKQNKNDSFNVNNNGPGVPNNKTEQLMCNFASTMPRPDDLHLRVKEDPDRDAQTELKETVNKFEIVIVKEERSCNSMLDEGTEEINGDDEQEIDANNEFIVPDKKYSMSDVLSKALYNETLAFSSEDVKQVYKTQCPLKYEIEIFTCTLCDMEFTTQYEYNSHMSIHIKNGDIVGECETSQARTAANSNDVTAHVTGHKSVYTCISLSTYRTVIQPLLYAVCSIAVKTLRACLT</sequence>
<dbReference type="PROSITE" id="PS50157">
    <property type="entry name" value="ZINC_FINGER_C2H2_2"/>
    <property type="match status" value="1"/>
</dbReference>
<dbReference type="GO" id="GO:0008270">
    <property type="term" value="F:zinc ion binding"/>
    <property type="evidence" value="ECO:0007669"/>
    <property type="project" value="UniProtKB-KW"/>
</dbReference>
<keyword evidence="1" id="KW-0863">Zinc-finger</keyword>